<evidence type="ECO:0000313" key="2">
    <source>
        <dbReference type="EMBL" id="CAI10323.1"/>
    </source>
</evidence>
<dbReference type="KEGG" id="eba:p1B106"/>
<dbReference type="RefSeq" id="WP_011254854.1">
    <property type="nucleotide sequence ID" value="NC_006823.1"/>
</dbReference>
<sequence length="151" mass="16462">MQQKMKIKVTAALALALAALAMGCASMTKDTQGRDLVYLQEVKFDVSNPDLGLFVPWFKVPVDAVVKVGVGAFAGTKVASALEAKKEVPEVFITYSKKEGEISLANVGHNFSRPVWEGMPELQAKRWYILAKDDKGKYLIPCDASCQPAAR</sequence>
<keyword evidence="1" id="KW-0732">Signal</keyword>
<feature type="chain" id="PRO_5004260611" description="Lipoprotein" evidence="1">
    <location>
        <begin position="22"/>
        <end position="151"/>
    </location>
</feature>
<dbReference type="HOGENOM" id="CLU_1727575_0_0_4"/>
<dbReference type="AlphaFoldDB" id="Q5NX91"/>
<accession>Q5NX91</accession>
<dbReference type="Proteomes" id="UP000006552">
    <property type="component" value="Plasmid 1"/>
</dbReference>
<dbReference type="PROSITE" id="PS51257">
    <property type="entry name" value="PROKAR_LIPOPROTEIN"/>
    <property type="match status" value="1"/>
</dbReference>
<evidence type="ECO:0000313" key="3">
    <source>
        <dbReference type="Proteomes" id="UP000006552"/>
    </source>
</evidence>
<evidence type="ECO:0000256" key="1">
    <source>
        <dbReference type="SAM" id="SignalP"/>
    </source>
</evidence>
<proteinExistence type="predicted"/>
<protein>
    <recommendedName>
        <fullName evidence="4">Lipoprotein</fullName>
    </recommendedName>
</protein>
<geneLocation type="plasmid" evidence="3">
    <name>pAzo1</name>
</geneLocation>
<dbReference type="EMBL" id="CR555307">
    <property type="protein sequence ID" value="CAI10323.1"/>
    <property type="molecule type" value="Genomic_DNA"/>
</dbReference>
<organism evidence="2 3">
    <name type="scientific">Aromatoleum aromaticum (strain DSM 19018 / LMG 30748 / EbN1)</name>
    <name type="common">Azoarcus sp. (strain EbN1)</name>
    <dbReference type="NCBI Taxonomy" id="76114"/>
    <lineage>
        <taxon>Bacteria</taxon>
        <taxon>Pseudomonadati</taxon>
        <taxon>Pseudomonadota</taxon>
        <taxon>Betaproteobacteria</taxon>
        <taxon>Rhodocyclales</taxon>
        <taxon>Rhodocyclaceae</taxon>
        <taxon>Aromatoleum</taxon>
    </lineage>
</organism>
<keyword evidence="2" id="KW-0614">Plasmid</keyword>
<evidence type="ECO:0008006" key="4">
    <source>
        <dbReference type="Google" id="ProtNLM"/>
    </source>
</evidence>
<name>Q5NX91_AROAE</name>
<reference evidence="2 3" key="1">
    <citation type="journal article" date="2005" name="Arch. Microbiol.">
        <title>The genome sequence of an anaerobic aromatic-degrading denitrifying bacterium, strain EbN1.</title>
        <authorList>
            <person name="Rabus R."/>
            <person name="Kube M."/>
            <person name="Heider J."/>
            <person name="Beck A."/>
            <person name="Heitmann K."/>
            <person name="Widdel F."/>
            <person name="Reinhardt R."/>
        </authorList>
    </citation>
    <scope>NUCLEOTIDE SEQUENCE [LARGE SCALE GENOMIC DNA]</scope>
    <source>
        <strain evidence="2 3">EbN1</strain>
        <plasmid evidence="3">Plasmid pAzo1</plasmid>
    </source>
</reference>
<gene>
    <name evidence="2" type="ORF">p1B106</name>
</gene>
<feature type="signal peptide" evidence="1">
    <location>
        <begin position="1"/>
        <end position="21"/>
    </location>
</feature>
<keyword evidence="3" id="KW-1185">Reference proteome</keyword>